<dbReference type="AlphaFoldDB" id="A0A6G0WFU4"/>
<organism evidence="2 3">
    <name type="scientific">Aphanomyces euteiches</name>
    <dbReference type="NCBI Taxonomy" id="100861"/>
    <lineage>
        <taxon>Eukaryota</taxon>
        <taxon>Sar</taxon>
        <taxon>Stramenopiles</taxon>
        <taxon>Oomycota</taxon>
        <taxon>Saprolegniomycetes</taxon>
        <taxon>Saprolegniales</taxon>
        <taxon>Verrucalvaceae</taxon>
        <taxon>Aphanomyces</taxon>
    </lineage>
</organism>
<dbReference type="GO" id="GO:0004792">
    <property type="term" value="F:thiosulfate-cyanide sulfurtransferase activity"/>
    <property type="evidence" value="ECO:0007669"/>
    <property type="project" value="TreeGrafter"/>
</dbReference>
<dbReference type="InterPro" id="IPR000594">
    <property type="entry name" value="ThiF_NAD_FAD-bd"/>
</dbReference>
<proteinExistence type="predicted"/>
<dbReference type="GO" id="GO:0032446">
    <property type="term" value="P:protein modification by small protein conjugation"/>
    <property type="evidence" value="ECO:0007669"/>
    <property type="project" value="TreeGrafter"/>
</dbReference>
<evidence type="ECO:0000313" key="3">
    <source>
        <dbReference type="Proteomes" id="UP000481153"/>
    </source>
</evidence>
<dbReference type="SUPFAM" id="SSF69572">
    <property type="entry name" value="Activating enzymes of the ubiquitin-like proteins"/>
    <property type="match status" value="1"/>
</dbReference>
<dbReference type="Proteomes" id="UP000481153">
    <property type="component" value="Unassembled WGS sequence"/>
</dbReference>
<dbReference type="GO" id="GO:0016779">
    <property type="term" value="F:nucleotidyltransferase activity"/>
    <property type="evidence" value="ECO:0007669"/>
    <property type="project" value="TreeGrafter"/>
</dbReference>
<sequence>MAEPNDDHVVVAQCVDRVRLAVDELAHAMRVLNSSRHVQRPDATDDLLDERQGPQSRMLANNDRGVLQDVERLGSMSIVVLGLNGIGCMIAETFCRSGIGSITVCDNTTVFPADLGRSFYRPDDVGSTRVDRVQAILAAINHSVVVQKLHVDLVDRSREFEAALFAQPQTPPPNVIFVTVDDLHVVQYLNTLSLSHEFALVHVCMAPNGLSGTVLTSVPRRTPCLLVVLSIVSVAVCATADDIFAANSPAIRVDNAFEWPQRDAASRPARQFSMLANV</sequence>
<dbReference type="PANTHER" id="PTHR10953">
    <property type="entry name" value="UBIQUITIN-ACTIVATING ENZYME E1"/>
    <property type="match status" value="1"/>
</dbReference>
<reference evidence="2 3" key="1">
    <citation type="submission" date="2019-07" db="EMBL/GenBank/DDBJ databases">
        <title>Genomics analysis of Aphanomyces spp. identifies a new class of oomycete effector associated with host adaptation.</title>
        <authorList>
            <person name="Gaulin E."/>
        </authorList>
    </citation>
    <scope>NUCLEOTIDE SEQUENCE [LARGE SCALE GENOMIC DNA]</scope>
    <source>
        <strain evidence="2 3">ATCC 201684</strain>
    </source>
</reference>
<dbReference type="InterPro" id="IPR045886">
    <property type="entry name" value="ThiF/MoeB/HesA"/>
</dbReference>
<gene>
    <name evidence="2" type="ORF">Ae201684_016175</name>
</gene>
<keyword evidence="3" id="KW-1185">Reference proteome</keyword>
<dbReference type="GO" id="GO:0005737">
    <property type="term" value="C:cytoplasm"/>
    <property type="evidence" value="ECO:0007669"/>
    <property type="project" value="TreeGrafter"/>
</dbReference>
<evidence type="ECO:0000259" key="1">
    <source>
        <dbReference type="Pfam" id="PF00899"/>
    </source>
</evidence>
<evidence type="ECO:0000313" key="2">
    <source>
        <dbReference type="EMBL" id="KAF0725404.1"/>
    </source>
</evidence>
<feature type="domain" description="THIF-type NAD/FAD binding fold" evidence="1">
    <location>
        <begin position="69"/>
        <end position="229"/>
    </location>
</feature>
<dbReference type="Gene3D" id="3.40.50.720">
    <property type="entry name" value="NAD(P)-binding Rossmann-like Domain"/>
    <property type="match status" value="1"/>
</dbReference>
<dbReference type="GO" id="GO:0008641">
    <property type="term" value="F:ubiquitin-like modifier activating enzyme activity"/>
    <property type="evidence" value="ECO:0007669"/>
    <property type="project" value="InterPro"/>
</dbReference>
<dbReference type="EMBL" id="VJMJ01000243">
    <property type="protein sequence ID" value="KAF0725404.1"/>
    <property type="molecule type" value="Genomic_DNA"/>
</dbReference>
<dbReference type="PANTHER" id="PTHR10953:SF102">
    <property type="entry name" value="ADENYLYLTRANSFERASE AND SULFURTRANSFERASE MOCS3"/>
    <property type="match status" value="1"/>
</dbReference>
<dbReference type="Pfam" id="PF00899">
    <property type="entry name" value="ThiF"/>
    <property type="match status" value="1"/>
</dbReference>
<accession>A0A6G0WFU4</accession>
<protein>
    <recommendedName>
        <fullName evidence="1">THIF-type NAD/FAD binding fold domain-containing protein</fullName>
    </recommendedName>
</protein>
<dbReference type="VEuPathDB" id="FungiDB:AeMF1_009954"/>
<name>A0A6G0WFU4_9STRA</name>
<comment type="caution">
    <text evidence="2">The sequence shown here is derived from an EMBL/GenBank/DDBJ whole genome shotgun (WGS) entry which is preliminary data.</text>
</comment>
<dbReference type="InterPro" id="IPR035985">
    <property type="entry name" value="Ubiquitin-activating_enz"/>
</dbReference>